<organism evidence="2 3">
    <name type="scientific">Zymoseptoria tritici (strain ST99CH_3D7)</name>
    <dbReference type="NCBI Taxonomy" id="1276538"/>
    <lineage>
        <taxon>Eukaryota</taxon>
        <taxon>Fungi</taxon>
        <taxon>Dikarya</taxon>
        <taxon>Ascomycota</taxon>
        <taxon>Pezizomycotina</taxon>
        <taxon>Dothideomycetes</taxon>
        <taxon>Dothideomycetidae</taxon>
        <taxon>Mycosphaerellales</taxon>
        <taxon>Mycosphaerellaceae</taxon>
        <taxon>Zymoseptoria</taxon>
    </lineage>
</organism>
<gene>
    <name evidence="2" type="ORF">ZT3D7_G7549</name>
</gene>
<dbReference type="Proteomes" id="UP000215127">
    <property type="component" value="Chromosome 7"/>
</dbReference>
<proteinExistence type="predicted"/>
<accession>A0A1X7RY90</accession>
<feature type="signal peptide" evidence="1">
    <location>
        <begin position="1"/>
        <end position="17"/>
    </location>
</feature>
<name>A0A1X7RY90_ZYMT9</name>
<reference evidence="2 3" key="1">
    <citation type="submission" date="2016-06" db="EMBL/GenBank/DDBJ databases">
        <authorList>
            <person name="Kjaerup R.B."/>
            <person name="Dalgaard T.S."/>
            <person name="Juul-Madsen H.R."/>
        </authorList>
    </citation>
    <scope>NUCLEOTIDE SEQUENCE [LARGE SCALE GENOMIC DNA]</scope>
</reference>
<sequence>MKASIFLCIASIASVLAVPVANPKPAYTYSQQCYFSEPNCASAEEAAAAKAAREAAAIEARNAAPIASPEFSYNQFCYRGTGCEDEAAANGVEVRDAPKE</sequence>
<dbReference type="AlphaFoldDB" id="A0A1X7RY90"/>
<keyword evidence="3" id="KW-1185">Reference proteome</keyword>
<protein>
    <submittedName>
        <fullName evidence="2">Uncharacterized protein</fullName>
    </submittedName>
</protein>
<keyword evidence="1" id="KW-0732">Signal</keyword>
<feature type="chain" id="PRO_5012530419" evidence="1">
    <location>
        <begin position="18"/>
        <end position="100"/>
    </location>
</feature>
<evidence type="ECO:0000313" key="2">
    <source>
        <dbReference type="EMBL" id="SMQ52396.1"/>
    </source>
</evidence>
<dbReference type="EMBL" id="LT853698">
    <property type="protein sequence ID" value="SMQ52396.1"/>
    <property type="molecule type" value="Genomic_DNA"/>
</dbReference>
<evidence type="ECO:0000313" key="3">
    <source>
        <dbReference type="Proteomes" id="UP000215127"/>
    </source>
</evidence>
<evidence type="ECO:0000256" key="1">
    <source>
        <dbReference type="SAM" id="SignalP"/>
    </source>
</evidence>